<name>A0A2N9VTV5_9HYPH</name>
<keyword evidence="3" id="KW-1185">Reference proteome</keyword>
<proteinExistence type="predicted"/>
<feature type="domain" description="N-acetyltransferase" evidence="1">
    <location>
        <begin position="3"/>
        <end position="153"/>
    </location>
</feature>
<dbReference type="AlphaFoldDB" id="A0A2N9VTV5"/>
<dbReference type="GO" id="GO:1905502">
    <property type="term" value="F:acetyl-CoA binding"/>
    <property type="evidence" value="ECO:0007669"/>
    <property type="project" value="TreeGrafter"/>
</dbReference>
<dbReference type="Pfam" id="PF00583">
    <property type="entry name" value="Acetyltransf_1"/>
    <property type="match status" value="1"/>
</dbReference>
<evidence type="ECO:0000313" key="2">
    <source>
        <dbReference type="EMBL" id="PIO42923.1"/>
    </source>
</evidence>
<gene>
    <name evidence="2" type="ORF">B5P45_21030</name>
</gene>
<dbReference type="RefSeq" id="WP_100000529.1">
    <property type="nucleotide sequence ID" value="NZ_CP017940.1"/>
</dbReference>
<reference evidence="2 3" key="1">
    <citation type="journal article" date="2017" name="Int J Environ Stud">
        <title>Does the Miocene-Pliocene relict legume Oxytropis triphylla form nitrogen-fixing nodules with a combination of bacterial strains?</title>
        <authorList>
            <person name="Safronova V."/>
            <person name="Belimov A."/>
            <person name="Sazanova A."/>
            <person name="Kuznetsova I."/>
            <person name="Popova J."/>
            <person name="Andronov E."/>
            <person name="Verkhozina A."/>
            <person name="Tikhonovich I."/>
        </authorList>
    </citation>
    <scope>NUCLEOTIDE SEQUENCE [LARGE SCALE GENOMIC DNA]</scope>
    <source>
        <strain evidence="2 3">Tri-38</strain>
    </source>
</reference>
<dbReference type="SUPFAM" id="SSF55729">
    <property type="entry name" value="Acyl-CoA N-acyltransferases (Nat)"/>
    <property type="match status" value="1"/>
</dbReference>
<dbReference type="InterPro" id="IPR016181">
    <property type="entry name" value="Acyl_CoA_acyltransferase"/>
</dbReference>
<dbReference type="PANTHER" id="PTHR13538">
    <property type="entry name" value="N-ACETYLTRANSFERASE 6"/>
    <property type="match status" value="1"/>
</dbReference>
<dbReference type="PANTHER" id="PTHR13538:SF4">
    <property type="entry name" value="N-ALPHA-ACETYLTRANSFERASE 80"/>
    <property type="match status" value="1"/>
</dbReference>
<accession>A0A2N9VTV5</accession>
<comment type="caution">
    <text evidence="2">The sequence shown here is derived from an EMBL/GenBank/DDBJ whole genome shotgun (WGS) entry which is preliminary data.</text>
</comment>
<organism evidence="2 3">
    <name type="scientific">Phyllobacterium zundukense</name>
    <dbReference type="NCBI Taxonomy" id="1867719"/>
    <lineage>
        <taxon>Bacteria</taxon>
        <taxon>Pseudomonadati</taxon>
        <taxon>Pseudomonadota</taxon>
        <taxon>Alphaproteobacteria</taxon>
        <taxon>Hyphomicrobiales</taxon>
        <taxon>Phyllobacteriaceae</taxon>
        <taxon>Phyllobacterium</taxon>
    </lineage>
</organism>
<dbReference type="Proteomes" id="UP000232163">
    <property type="component" value="Unassembled WGS sequence"/>
</dbReference>
<dbReference type="Gene3D" id="3.40.630.30">
    <property type="match status" value="1"/>
</dbReference>
<dbReference type="GO" id="GO:0008080">
    <property type="term" value="F:N-acetyltransferase activity"/>
    <property type="evidence" value="ECO:0007669"/>
    <property type="project" value="InterPro"/>
</dbReference>
<dbReference type="GO" id="GO:0005737">
    <property type="term" value="C:cytoplasm"/>
    <property type="evidence" value="ECO:0007669"/>
    <property type="project" value="TreeGrafter"/>
</dbReference>
<evidence type="ECO:0000313" key="3">
    <source>
        <dbReference type="Proteomes" id="UP000232163"/>
    </source>
</evidence>
<dbReference type="OrthoDB" id="9809751at2"/>
<protein>
    <submittedName>
        <fullName evidence="2">GNAT family N-acetyltransferase</fullName>
    </submittedName>
</protein>
<keyword evidence="2" id="KW-0808">Transferase</keyword>
<dbReference type="CDD" id="cd04301">
    <property type="entry name" value="NAT_SF"/>
    <property type="match status" value="1"/>
</dbReference>
<dbReference type="InterPro" id="IPR039840">
    <property type="entry name" value="NAA80"/>
</dbReference>
<dbReference type="PROSITE" id="PS51186">
    <property type="entry name" value="GNAT"/>
    <property type="match status" value="1"/>
</dbReference>
<sequence length="157" mass="17352">MMIRVEPLENHPELVPLCARWNFEEWGQSAGRTMEETVEGFLGFLDPSSGQKAFVGFASGLPVGVALLIDNDLESHAHLKPWLASLYVMPEMRGQGVGKALIGATENSARNLGHTQLYLYTSEPDYYRPLGWQDFETLTGDDAGLVILARSLIRLSS</sequence>
<dbReference type="InterPro" id="IPR000182">
    <property type="entry name" value="GNAT_dom"/>
</dbReference>
<dbReference type="EMBL" id="MZMT01000049">
    <property type="protein sequence ID" value="PIO42923.1"/>
    <property type="molecule type" value="Genomic_DNA"/>
</dbReference>
<evidence type="ECO:0000259" key="1">
    <source>
        <dbReference type="PROSITE" id="PS51186"/>
    </source>
</evidence>